<dbReference type="GO" id="GO:0003677">
    <property type="term" value="F:DNA binding"/>
    <property type="evidence" value="ECO:0007669"/>
    <property type="project" value="UniProtKB-UniRule"/>
</dbReference>
<dbReference type="InterPro" id="IPR009057">
    <property type="entry name" value="Homeodomain-like_sf"/>
</dbReference>
<sequence>MGRSSQEKAGENRQRILDAAARLFRAHGIDGVSIADVMRDCGLTVGGFYKHFTSKDDLAAQAVSGVFDQATASWQRAFEGADARKQSRVGALVPQYLSNRRAERRCPLLAFAPHAAQGAPNSDAAQAYTAGAGKLFDQFVEDTRARGGDNAEAMVLFAAMVGYRVLEQAAGNTDWMRALEAAINEKAASCESAATLVTNADDCKP</sequence>
<dbReference type="RefSeq" id="WP_175174565.1">
    <property type="nucleotide sequence ID" value="NZ_CADIJX010000002.1"/>
</dbReference>
<organism evidence="7 8">
    <name type="scientific">Achromobacter pestifer</name>
    <dbReference type="NCBI Taxonomy" id="1353889"/>
    <lineage>
        <taxon>Bacteria</taxon>
        <taxon>Pseudomonadati</taxon>
        <taxon>Pseudomonadota</taxon>
        <taxon>Betaproteobacteria</taxon>
        <taxon>Burkholderiales</taxon>
        <taxon>Alcaligenaceae</taxon>
        <taxon>Achromobacter</taxon>
    </lineage>
</organism>
<dbReference type="SUPFAM" id="SSF48498">
    <property type="entry name" value="Tetracyclin repressor-like, C-terminal domain"/>
    <property type="match status" value="1"/>
</dbReference>
<evidence type="ECO:0000256" key="5">
    <source>
        <dbReference type="PROSITE-ProRule" id="PRU00335"/>
    </source>
</evidence>
<dbReference type="InterPro" id="IPR036271">
    <property type="entry name" value="Tet_transcr_reg_TetR-rel_C_sf"/>
</dbReference>
<keyword evidence="3 5" id="KW-0238">DNA-binding</keyword>
<keyword evidence="1" id="KW-0678">Repressor</keyword>
<evidence type="ECO:0000259" key="6">
    <source>
        <dbReference type="PROSITE" id="PS50977"/>
    </source>
</evidence>
<gene>
    <name evidence="7" type="ORF">LMG3431_02290</name>
</gene>
<feature type="domain" description="HTH tetR-type" evidence="6">
    <location>
        <begin position="10"/>
        <end position="70"/>
    </location>
</feature>
<dbReference type="Pfam" id="PF00440">
    <property type="entry name" value="TetR_N"/>
    <property type="match status" value="1"/>
</dbReference>
<dbReference type="InterPro" id="IPR023772">
    <property type="entry name" value="DNA-bd_HTH_TetR-type_CS"/>
</dbReference>
<dbReference type="SUPFAM" id="SSF46689">
    <property type="entry name" value="Homeodomain-like"/>
    <property type="match status" value="1"/>
</dbReference>
<keyword evidence="2" id="KW-0805">Transcription regulation</keyword>
<name>A0A6S6YWM5_9BURK</name>
<dbReference type="PANTHER" id="PTHR47506">
    <property type="entry name" value="TRANSCRIPTIONAL REGULATORY PROTEIN"/>
    <property type="match status" value="1"/>
</dbReference>
<feature type="DNA-binding region" description="H-T-H motif" evidence="5">
    <location>
        <begin position="33"/>
        <end position="52"/>
    </location>
</feature>
<keyword evidence="8" id="KW-1185">Reference proteome</keyword>
<evidence type="ECO:0000256" key="4">
    <source>
        <dbReference type="ARBA" id="ARBA00023163"/>
    </source>
</evidence>
<evidence type="ECO:0000256" key="3">
    <source>
        <dbReference type="ARBA" id="ARBA00023125"/>
    </source>
</evidence>
<dbReference type="InterPro" id="IPR001647">
    <property type="entry name" value="HTH_TetR"/>
</dbReference>
<evidence type="ECO:0000256" key="1">
    <source>
        <dbReference type="ARBA" id="ARBA00022491"/>
    </source>
</evidence>
<evidence type="ECO:0000313" key="8">
    <source>
        <dbReference type="Proteomes" id="UP000494108"/>
    </source>
</evidence>
<dbReference type="PROSITE" id="PS01081">
    <property type="entry name" value="HTH_TETR_1"/>
    <property type="match status" value="1"/>
</dbReference>
<dbReference type="PRINTS" id="PR00455">
    <property type="entry name" value="HTHTETR"/>
</dbReference>
<accession>A0A6S6YWM5</accession>
<dbReference type="PANTHER" id="PTHR47506:SF7">
    <property type="entry name" value="TRANSCRIPTIONAL REGULATORY PROTEIN"/>
    <property type="match status" value="1"/>
</dbReference>
<dbReference type="PROSITE" id="PS50977">
    <property type="entry name" value="HTH_TETR_2"/>
    <property type="match status" value="1"/>
</dbReference>
<keyword evidence="4" id="KW-0804">Transcription</keyword>
<dbReference type="EMBL" id="CADIJX010000002">
    <property type="protein sequence ID" value="CAB3643084.1"/>
    <property type="molecule type" value="Genomic_DNA"/>
</dbReference>
<reference evidence="7 8" key="1">
    <citation type="submission" date="2020-04" db="EMBL/GenBank/DDBJ databases">
        <authorList>
            <person name="De Canck E."/>
        </authorList>
    </citation>
    <scope>NUCLEOTIDE SEQUENCE [LARGE SCALE GENOMIC DNA]</scope>
    <source>
        <strain evidence="7 8">LMG 3431</strain>
    </source>
</reference>
<dbReference type="AlphaFoldDB" id="A0A6S6YWM5"/>
<protein>
    <recommendedName>
        <fullName evidence="6">HTH tetR-type domain-containing protein</fullName>
    </recommendedName>
</protein>
<proteinExistence type="predicted"/>
<dbReference type="Gene3D" id="1.10.357.10">
    <property type="entry name" value="Tetracycline Repressor, domain 2"/>
    <property type="match status" value="1"/>
</dbReference>
<dbReference type="Gene3D" id="1.10.10.60">
    <property type="entry name" value="Homeodomain-like"/>
    <property type="match status" value="1"/>
</dbReference>
<evidence type="ECO:0000313" key="7">
    <source>
        <dbReference type="EMBL" id="CAB3643084.1"/>
    </source>
</evidence>
<evidence type="ECO:0000256" key="2">
    <source>
        <dbReference type="ARBA" id="ARBA00023015"/>
    </source>
</evidence>
<dbReference type="Proteomes" id="UP000494108">
    <property type="component" value="Unassembled WGS sequence"/>
</dbReference>